<dbReference type="EMBL" id="AP027080">
    <property type="protein sequence ID" value="BDU73716.1"/>
    <property type="molecule type" value="Genomic_DNA"/>
</dbReference>
<dbReference type="Pfam" id="PF02868">
    <property type="entry name" value="Peptidase_M4_C"/>
    <property type="match status" value="1"/>
</dbReference>
<dbReference type="InterPro" id="IPR013856">
    <property type="entry name" value="Peptidase_M4_domain"/>
</dbReference>
<feature type="signal peptide" evidence="7">
    <location>
        <begin position="1"/>
        <end position="32"/>
    </location>
</feature>
<feature type="domain" description="Peptidase M4 C-terminal" evidence="9">
    <location>
        <begin position="423"/>
        <end position="602"/>
    </location>
</feature>
<dbReference type="Gene3D" id="2.60.40.10">
    <property type="entry name" value="Immunoglobulins"/>
    <property type="match status" value="1"/>
</dbReference>
<dbReference type="GO" id="GO:0046872">
    <property type="term" value="F:metal ion binding"/>
    <property type="evidence" value="ECO:0007669"/>
    <property type="project" value="UniProtKB-KW"/>
</dbReference>
<protein>
    <recommendedName>
        <fullName evidence="12">M4 family peptidase</fullName>
    </recommendedName>
</protein>
<dbReference type="Pfam" id="PF17957">
    <property type="entry name" value="Big_7"/>
    <property type="match status" value="1"/>
</dbReference>
<dbReference type="Pfam" id="PF01447">
    <property type="entry name" value="Peptidase_M4"/>
    <property type="match status" value="1"/>
</dbReference>
<dbReference type="InterPro" id="IPR027268">
    <property type="entry name" value="Peptidase_M4/M1_CTD_sf"/>
</dbReference>
<keyword evidence="4" id="KW-0862">Zinc</keyword>
<feature type="domain" description="Peptidase M4" evidence="8">
    <location>
        <begin position="262"/>
        <end position="412"/>
    </location>
</feature>
<dbReference type="RefSeq" id="WP_316412385.1">
    <property type="nucleotide sequence ID" value="NZ_AP027080.1"/>
</dbReference>
<organism evidence="10 11">
    <name type="scientific">Mesoterricola silvestris</name>
    <dbReference type="NCBI Taxonomy" id="2927979"/>
    <lineage>
        <taxon>Bacteria</taxon>
        <taxon>Pseudomonadati</taxon>
        <taxon>Acidobacteriota</taxon>
        <taxon>Holophagae</taxon>
        <taxon>Holophagales</taxon>
        <taxon>Holophagaceae</taxon>
        <taxon>Mesoterricola</taxon>
    </lineage>
</organism>
<evidence type="ECO:0000256" key="7">
    <source>
        <dbReference type="SAM" id="SignalP"/>
    </source>
</evidence>
<dbReference type="InterPro" id="IPR001570">
    <property type="entry name" value="Peptidase_M4_C_domain"/>
</dbReference>
<reference evidence="11" key="1">
    <citation type="journal article" date="2023" name="Int. J. Syst. Evol. Microbiol.">
        <title>Mesoterricola silvestris gen. nov., sp. nov., Mesoterricola sediminis sp. nov., Geothrix oryzae sp. nov., Geothrix edaphica sp. nov., Geothrix rubra sp. nov., and Geothrix limicola sp. nov., six novel members of Acidobacteriota isolated from soils.</title>
        <authorList>
            <person name="Itoh H."/>
            <person name="Sugisawa Y."/>
            <person name="Mise K."/>
            <person name="Xu Z."/>
            <person name="Kuniyasu M."/>
            <person name="Ushijima N."/>
            <person name="Kawano K."/>
            <person name="Kobayashi E."/>
            <person name="Shiratori Y."/>
            <person name="Masuda Y."/>
            <person name="Senoo K."/>
        </authorList>
    </citation>
    <scope>NUCLEOTIDE SEQUENCE [LARGE SCALE GENOMIC DNA]</scope>
    <source>
        <strain evidence="11">W79</strain>
    </source>
</reference>
<evidence type="ECO:0000313" key="11">
    <source>
        <dbReference type="Proteomes" id="UP001238179"/>
    </source>
</evidence>
<evidence type="ECO:0000256" key="3">
    <source>
        <dbReference type="ARBA" id="ARBA00022801"/>
    </source>
</evidence>
<evidence type="ECO:0000256" key="1">
    <source>
        <dbReference type="ARBA" id="ARBA00022670"/>
    </source>
</evidence>
<evidence type="ECO:0000256" key="2">
    <source>
        <dbReference type="ARBA" id="ARBA00022723"/>
    </source>
</evidence>
<evidence type="ECO:0000256" key="6">
    <source>
        <dbReference type="SAM" id="MobiDB-lite"/>
    </source>
</evidence>
<dbReference type="KEGG" id="msil:METEAL_28900"/>
<keyword evidence="11" id="KW-1185">Reference proteome</keyword>
<dbReference type="PANTHER" id="PTHR33794">
    <property type="entry name" value="BACILLOLYSIN"/>
    <property type="match status" value="1"/>
</dbReference>
<evidence type="ECO:0000313" key="10">
    <source>
        <dbReference type="EMBL" id="BDU73716.1"/>
    </source>
</evidence>
<keyword evidence="7" id="KW-0732">Signal</keyword>
<keyword evidence="1" id="KW-0645">Protease</keyword>
<sequence>MIFNVLQRRPGHSAARGALVLGLALGAVPAGATDRLQQGPAAQGPRHGQGHRHPKAGPLAGPGATGKGGFRAGLAAPRPDPALGLPDLGPGHRWIPVLEETDERGLTRTSWQHLYLGLRVWDSFTVTLREGTRNLPAIPSLALARGSGGVLYAPPMPTDLDGCRPLHAILGLLRQRLGAAAPAGKGELILLPEFEILHMAPPGKEADLNAVDRPSHVAGYRLAYRIRGGSRNPEAWDVIADAHTGALLQRIPRAHPSRPAPGTGHTLYSGTVPLITTTREDGGFEMADPVRGWNRVVLSGGPPAALTNASNVWGDSLLESADTPPGSPTKLTTAADAAYGLQVAWDYFHTVHHLRGIDGTGHGITVELDGAKYTDNAAWEPEARTVVVGRSLRLWPFVDLFTLGHEVTHGVTGTRPVFRYGNTEAGALNEATSDFFAQMMVAWARSGGGMRSLQERTIGDEGTPLVYAHEKRDVSGGFGRELVRDLCKPSLSGDGYDEWGPDFLGKDPHFTSGPMIRALQFLRQGASADPASPLHSRRLPEGMEGLGNDRTAALWFSAFHEVGPTGGYLDARRAMLRSAIRLFGTGSVPHLAVRKAFGAINVGDPRAAGDGFDFNGSFTGTRAEVRGPSLVLTAGIPDHEGVTAVQFKVDGLPVGRAHAAPYTLTLDASRLFRNGPHSFQAIASNAWGQTLDSPVVPFTLDNAVEQVLGDPALEATHPLAGKWQESPPPLEGPGVIRDLAGQTYTAHSGTRCAVFGDQSGMLTQRVTLPAGSGFATLELWCMAPQGPSYSRDALNLEVHDLSPGGAHGGTPRVFTVASGERWSPEWTRLDFDLGAYRGHEVELVLRPHIGWESRTRFMVDDLVLRVGPGGEPESKLPTAPPGKPVPGEAP</sequence>
<feature type="compositionally biased region" description="Pro residues" evidence="6">
    <location>
        <begin position="878"/>
        <end position="890"/>
    </location>
</feature>
<feature type="chain" id="PRO_5041269364" description="M4 family peptidase" evidence="7">
    <location>
        <begin position="33"/>
        <end position="890"/>
    </location>
</feature>
<keyword evidence="3" id="KW-0378">Hydrolase</keyword>
<keyword evidence="5" id="KW-0482">Metalloprotease</keyword>
<proteinExistence type="predicted"/>
<feature type="compositionally biased region" description="Low complexity" evidence="6">
    <location>
        <begin position="72"/>
        <end position="85"/>
    </location>
</feature>
<dbReference type="Gene3D" id="3.10.170.10">
    <property type="match status" value="1"/>
</dbReference>
<dbReference type="AlphaFoldDB" id="A0AA48K9P5"/>
<dbReference type="PANTHER" id="PTHR33794:SF1">
    <property type="entry name" value="BACILLOLYSIN"/>
    <property type="match status" value="1"/>
</dbReference>
<dbReference type="InterPro" id="IPR050728">
    <property type="entry name" value="Zinc_Metalloprotease_M4"/>
</dbReference>
<dbReference type="Gene3D" id="1.10.390.10">
    <property type="entry name" value="Neutral Protease Domain 2"/>
    <property type="match status" value="1"/>
</dbReference>
<dbReference type="GO" id="GO:0006508">
    <property type="term" value="P:proteolysis"/>
    <property type="evidence" value="ECO:0007669"/>
    <property type="project" value="UniProtKB-KW"/>
</dbReference>
<dbReference type="GO" id="GO:0004222">
    <property type="term" value="F:metalloendopeptidase activity"/>
    <property type="evidence" value="ECO:0007669"/>
    <property type="project" value="InterPro"/>
</dbReference>
<evidence type="ECO:0000259" key="8">
    <source>
        <dbReference type="Pfam" id="PF01447"/>
    </source>
</evidence>
<feature type="region of interest" description="Disordered" evidence="6">
    <location>
        <begin position="868"/>
        <end position="890"/>
    </location>
</feature>
<dbReference type="SUPFAM" id="SSF55486">
    <property type="entry name" value="Metalloproteases ('zincins'), catalytic domain"/>
    <property type="match status" value="1"/>
</dbReference>
<gene>
    <name evidence="10" type="ORF">METEAL_28900</name>
</gene>
<dbReference type="InterPro" id="IPR013783">
    <property type="entry name" value="Ig-like_fold"/>
</dbReference>
<dbReference type="Proteomes" id="UP001238179">
    <property type="component" value="Chromosome"/>
</dbReference>
<evidence type="ECO:0000256" key="4">
    <source>
        <dbReference type="ARBA" id="ARBA00022833"/>
    </source>
</evidence>
<feature type="region of interest" description="Disordered" evidence="6">
    <location>
        <begin position="35"/>
        <end position="85"/>
    </location>
</feature>
<keyword evidence="2" id="KW-0479">Metal-binding</keyword>
<accession>A0AA48K9P5</accession>
<name>A0AA48K9P5_9BACT</name>
<evidence type="ECO:0000259" key="9">
    <source>
        <dbReference type="Pfam" id="PF02868"/>
    </source>
</evidence>
<evidence type="ECO:0008006" key="12">
    <source>
        <dbReference type="Google" id="ProtNLM"/>
    </source>
</evidence>
<evidence type="ECO:0000256" key="5">
    <source>
        <dbReference type="ARBA" id="ARBA00023049"/>
    </source>
</evidence>